<feature type="transmembrane region" description="Helical" evidence="1">
    <location>
        <begin position="34"/>
        <end position="59"/>
    </location>
</feature>
<dbReference type="EMBL" id="UFSM01000001">
    <property type="protein sequence ID" value="SUU89379.1"/>
    <property type="molecule type" value="Genomic_DNA"/>
</dbReference>
<evidence type="ECO:0000313" key="3">
    <source>
        <dbReference type="Proteomes" id="UP000254701"/>
    </source>
</evidence>
<keyword evidence="1" id="KW-1133">Transmembrane helix</keyword>
<keyword evidence="1" id="KW-0812">Transmembrane</keyword>
<gene>
    <name evidence="2" type="ORF">NCTC10684_02618</name>
</gene>
<name>A0A380WK39_AMIAI</name>
<sequence length="65" mass="6923">MTLLAISLYALGVVAGLAAIHTEGADGRNKPARLGEWVVVIGWPVSVSATIGFVAFRFVRTGWRP</sequence>
<protein>
    <submittedName>
        <fullName evidence="2">Uncharacterized protein</fullName>
    </submittedName>
</protein>
<reference evidence="2 3" key="1">
    <citation type="submission" date="2018-06" db="EMBL/GenBank/DDBJ databases">
        <authorList>
            <consortium name="Pathogen Informatics"/>
            <person name="Doyle S."/>
        </authorList>
    </citation>
    <scope>NUCLEOTIDE SEQUENCE [LARGE SCALE GENOMIC DNA]</scope>
    <source>
        <strain evidence="2 3">NCTC10684</strain>
    </source>
</reference>
<keyword evidence="1" id="KW-0472">Membrane</keyword>
<organism evidence="2 3">
    <name type="scientific">Aminobacter aminovorans</name>
    <name type="common">Chelatobacter heintzii</name>
    <dbReference type="NCBI Taxonomy" id="83263"/>
    <lineage>
        <taxon>Bacteria</taxon>
        <taxon>Pseudomonadati</taxon>
        <taxon>Pseudomonadota</taxon>
        <taxon>Alphaproteobacteria</taxon>
        <taxon>Hyphomicrobiales</taxon>
        <taxon>Phyllobacteriaceae</taxon>
        <taxon>Aminobacter</taxon>
    </lineage>
</organism>
<evidence type="ECO:0000313" key="2">
    <source>
        <dbReference type="EMBL" id="SUU89379.1"/>
    </source>
</evidence>
<proteinExistence type="predicted"/>
<dbReference type="AlphaFoldDB" id="A0A380WK39"/>
<evidence type="ECO:0000256" key="1">
    <source>
        <dbReference type="SAM" id="Phobius"/>
    </source>
</evidence>
<accession>A0A380WK39</accession>
<dbReference type="Proteomes" id="UP000254701">
    <property type="component" value="Unassembled WGS sequence"/>
</dbReference>